<comment type="catalytic activity">
    <reaction evidence="9">
        <text>adenosine(58) in tRNA + S-adenosyl-L-methionine = N(1)-methyladenosine(58) in tRNA + S-adenosyl-L-homocysteine + H(+)</text>
        <dbReference type="Rhea" id="RHEA:43152"/>
        <dbReference type="Rhea" id="RHEA-COMP:10365"/>
        <dbReference type="Rhea" id="RHEA-COMP:10366"/>
        <dbReference type="ChEBI" id="CHEBI:15378"/>
        <dbReference type="ChEBI" id="CHEBI:57856"/>
        <dbReference type="ChEBI" id="CHEBI:59789"/>
        <dbReference type="ChEBI" id="CHEBI:74411"/>
        <dbReference type="ChEBI" id="CHEBI:74491"/>
        <dbReference type="EC" id="2.1.1.220"/>
    </reaction>
</comment>
<dbReference type="Proteomes" id="UP000008493">
    <property type="component" value="Unassembled WGS sequence"/>
</dbReference>
<dbReference type="GO" id="GO:0031515">
    <property type="term" value="C:tRNA (m1A) methyltransferase complex"/>
    <property type="evidence" value="ECO:0007669"/>
    <property type="project" value="UniProtKB-UniRule"/>
</dbReference>
<keyword evidence="6 9" id="KW-0949">S-adenosyl-L-methionine</keyword>
<dbReference type="PANTHER" id="PTHR12133:SF2">
    <property type="entry name" value="TRNA (ADENINE(58)-N(1))-METHYLTRANSFERASE CATALYTIC SUBUNIT TRMT61A"/>
    <property type="match status" value="1"/>
</dbReference>
<feature type="domain" description="tRNA (adenine(58)-N(1))-methyltransferase catalytic subunit TRM61 C-terminal" evidence="12">
    <location>
        <begin position="62"/>
        <end position="283"/>
    </location>
</feature>
<dbReference type="GeneID" id="18824204"/>
<dbReference type="FunCoup" id="K5XWE9">
    <property type="interactions" value="221"/>
</dbReference>
<dbReference type="KEGG" id="abp:AGABI1DRAFT114085"/>
<keyword evidence="8 9" id="KW-0539">Nucleus</keyword>
<evidence type="ECO:0000256" key="3">
    <source>
        <dbReference type="ARBA" id="ARBA00015963"/>
    </source>
</evidence>
<comment type="subcellular location">
    <subcellularLocation>
        <location evidence="1 9">Nucleus</location>
    </subcellularLocation>
</comment>
<accession>K5XWE9</accession>
<feature type="compositionally biased region" description="Low complexity" evidence="11">
    <location>
        <begin position="271"/>
        <end position="283"/>
    </location>
</feature>
<gene>
    <name evidence="13" type="ORF">AGABI1DRAFT_114085</name>
</gene>
<dbReference type="PANTHER" id="PTHR12133">
    <property type="entry name" value="TRNA (ADENINE(58)-N(1))-METHYLTRANSFERASE"/>
    <property type="match status" value="1"/>
</dbReference>
<name>K5XWE9_AGABU</name>
<evidence type="ECO:0000256" key="1">
    <source>
        <dbReference type="ARBA" id="ARBA00004123"/>
    </source>
</evidence>
<dbReference type="GO" id="GO:0030488">
    <property type="term" value="P:tRNA methylation"/>
    <property type="evidence" value="ECO:0007669"/>
    <property type="project" value="InterPro"/>
</dbReference>
<dbReference type="AlphaFoldDB" id="K5XWE9"/>
<dbReference type="InterPro" id="IPR014816">
    <property type="entry name" value="tRNA_MeTrfase_Gcd14"/>
</dbReference>
<dbReference type="HOGENOM" id="CLU_025402_4_0_1"/>
<feature type="compositionally biased region" description="Acidic residues" evidence="11">
    <location>
        <begin position="292"/>
        <end position="301"/>
    </location>
</feature>
<dbReference type="GO" id="GO:0005634">
    <property type="term" value="C:nucleus"/>
    <property type="evidence" value="ECO:0007669"/>
    <property type="project" value="UniProtKB-SubCell"/>
</dbReference>
<dbReference type="InterPro" id="IPR029063">
    <property type="entry name" value="SAM-dependent_MTases_sf"/>
</dbReference>
<dbReference type="InParanoid" id="K5XWE9"/>
<evidence type="ECO:0000313" key="13">
    <source>
        <dbReference type="EMBL" id="EKM79550.1"/>
    </source>
</evidence>
<feature type="binding site" evidence="10">
    <location>
        <position position="179"/>
    </location>
    <ligand>
        <name>S-adenosyl-L-methionine</name>
        <dbReference type="ChEBI" id="CHEBI:59789"/>
    </ligand>
</feature>
<dbReference type="Pfam" id="PF08704">
    <property type="entry name" value="GCD14"/>
    <property type="match status" value="1"/>
</dbReference>
<dbReference type="Gene3D" id="3.10.330.20">
    <property type="match status" value="1"/>
</dbReference>
<evidence type="ECO:0000256" key="11">
    <source>
        <dbReference type="SAM" id="MobiDB-lite"/>
    </source>
</evidence>
<dbReference type="STRING" id="597362.K5XWE9"/>
<reference evidence="14" key="1">
    <citation type="journal article" date="2012" name="Proc. Natl. Acad. Sci. U.S.A.">
        <title>Genome sequence of the button mushroom Agaricus bisporus reveals mechanisms governing adaptation to a humic-rich ecological niche.</title>
        <authorList>
            <person name="Morin E."/>
            <person name="Kohler A."/>
            <person name="Baker A.R."/>
            <person name="Foulongne-Oriol M."/>
            <person name="Lombard V."/>
            <person name="Nagy L.G."/>
            <person name="Ohm R.A."/>
            <person name="Patyshakuliyeva A."/>
            <person name="Brun A."/>
            <person name="Aerts A.L."/>
            <person name="Bailey A.M."/>
            <person name="Billette C."/>
            <person name="Coutinho P.M."/>
            <person name="Deakin G."/>
            <person name="Doddapaneni H."/>
            <person name="Floudas D."/>
            <person name="Grimwood J."/>
            <person name="Hilden K."/>
            <person name="Kuees U."/>
            <person name="LaButti K.M."/>
            <person name="Lapidus A."/>
            <person name="Lindquist E.A."/>
            <person name="Lucas S.M."/>
            <person name="Murat C."/>
            <person name="Riley R.W."/>
            <person name="Salamov A.A."/>
            <person name="Schmutz J."/>
            <person name="Subramanian V."/>
            <person name="Woesten H.A.B."/>
            <person name="Xu J."/>
            <person name="Eastwood D.C."/>
            <person name="Foster G.D."/>
            <person name="Sonnenberg A.S."/>
            <person name="Cullen D."/>
            <person name="de Vries R.P."/>
            <person name="Lundell T."/>
            <person name="Hibbett D.S."/>
            <person name="Henrissat B."/>
            <person name="Burton K.S."/>
            <person name="Kerrigan R.W."/>
            <person name="Challen M.P."/>
            <person name="Grigoriev I.V."/>
            <person name="Martin F."/>
        </authorList>
    </citation>
    <scope>NUCLEOTIDE SEQUENCE [LARGE SCALE GENOMIC DNA]</scope>
    <source>
        <strain evidence="14">JB137-S8 / ATCC MYA-4627 / FGSC 10392</strain>
    </source>
</reference>
<dbReference type="RefSeq" id="XP_007330181.1">
    <property type="nucleotide sequence ID" value="XM_007330119.1"/>
</dbReference>
<dbReference type="InterPro" id="IPR049470">
    <property type="entry name" value="TRM61_C"/>
</dbReference>
<evidence type="ECO:0000256" key="6">
    <source>
        <dbReference type="ARBA" id="ARBA00022691"/>
    </source>
</evidence>
<evidence type="ECO:0000256" key="4">
    <source>
        <dbReference type="ARBA" id="ARBA00022603"/>
    </source>
</evidence>
<evidence type="ECO:0000259" key="12">
    <source>
        <dbReference type="Pfam" id="PF08704"/>
    </source>
</evidence>
<dbReference type="PROSITE" id="PS51620">
    <property type="entry name" value="SAM_TRM61"/>
    <property type="match status" value="1"/>
</dbReference>
<dbReference type="PIRSF" id="PIRSF017269">
    <property type="entry name" value="GCD14"/>
    <property type="match status" value="1"/>
</dbReference>
<evidence type="ECO:0000313" key="14">
    <source>
        <dbReference type="Proteomes" id="UP000008493"/>
    </source>
</evidence>
<dbReference type="OMA" id="RITRICC"/>
<keyword evidence="5 9" id="KW-0808">Transferase</keyword>
<sequence>MWSSSPKIAAGDTVVVWMTRDSIQPLVVAPGKDLNSKYGNYRHADFVGVPYGSKIASRTGQGFLYLLRPTPELWTLALPHRTQILYIADIAFITSRLNIKPGARVIEAGTGSGSFTHSVARSIGDSGHLWSYEFHEARANKAREEFLRHGMTDTVTLTHRNVCRDGFTVDNIVDAVFLDLPAPWDAIDHAKKTLRKDRITRICCFSPCMEQVLRTVSALNDAGFTEITMYETLLRPHEVSQIPQLQSIGHVSQKLKEAEKRREEKRLRQIANNKARLNTTTTLTKRKRDDPLDNNDNDNDYSTEHDLPPSEAKRVKSSETEAVDKDEMMIKVDDDDTTTHNRGGSTLPVSKQSRISVSNALPDVRGHTSYLTFAVLVPLLSTPPHEDEMAEQQPSGSG</sequence>
<dbReference type="Gene3D" id="3.40.50.150">
    <property type="entry name" value="Vaccinia Virus protein VP39"/>
    <property type="match status" value="1"/>
</dbReference>
<dbReference type="FunFam" id="3.40.50.150:FF:000247">
    <property type="entry name" value="tRNA (adenine(58)-N(1))-methyltransferase catalytic subunit TRM61"/>
    <property type="match status" value="1"/>
</dbReference>
<dbReference type="GO" id="GO:0160107">
    <property type="term" value="F:tRNA (adenine(58)-N1)-methyltransferase activity"/>
    <property type="evidence" value="ECO:0007669"/>
    <property type="project" value="UniProtKB-EC"/>
</dbReference>
<feature type="binding site" evidence="10">
    <location>
        <position position="133"/>
    </location>
    <ligand>
        <name>S-adenosyl-L-methionine</name>
        <dbReference type="ChEBI" id="CHEBI:59789"/>
    </ligand>
</feature>
<organism evidence="13 14">
    <name type="scientific">Agaricus bisporus var. burnettii (strain JB137-S8 / ATCC MYA-4627 / FGSC 10392)</name>
    <name type="common">White button mushroom</name>
    <dbReference type="NCBI Taxonomy" id="597362"/>
    <lineage>
        <taxon>Eukaryota</taxon>
        <taxon>Fungi</taxon>
        <taxon>Dikarya</taxon>
        <taxon>Basidiomycota</taxon>
        <taxon>Agaricomycotina</taxon>
        <taxon>Agaricomycetes</taxon>
        <taxon>Agaricomycetidae</taxon>
        <taxon>Agaricales</taxon>
        <taxon>Agaricineae</taxon>
        <taxon>Agaricaceae</taxon>
        <taxon>Agaricus</taxon>
    </lineage>
</organism>
<dbReference type="OrthoDB" id="1925287at2759"/>
<dbReference type="SUPFAM" id="SSF53335">
    <property type="entry name" value="S-adenosyl-L-methionine-dependent methyltransferases"/>
    <property type="match status" value="1"/>
</dbReference>
<evidence type="ECO:0000256" key="7">
    <source>
        <dbReference type="ARBA" id="ARBA00022694"/>
    </source>
</evidence>
<evidence type="ECO:0000256" key="5">
    <source>
        <dbReference type="ARBA" id="ARBA00022679"/>
    </source>
</evidence>
<comment type="function">
    <text evidence="9">Catalytic subunit of tRNA (adenine-N(1)-)-methyltransferase, which catalyzes the formation of N(1)-methyladenine at position 58 (m1A58) in initiator methionyl-tRNA.</text>
</comment>
<keyword evidence="7 9" id="KW-0819">tRNA processing</keyword>
<comment type="similarity">
    <text evidence="9">Belongs to the class I-like SAM-binding methyltransferase superfamily. TRM61 family.</text>
</comment>
<proteinExistence type="inferred from homology"/>
<protein>
    <recommendedName>
        <fullName evidence="3 9">tRNA (adenine(58)-N(1))-methyltransferase catalytic subunit TRM61</fullName>
        <ecNumber evidence="2 9">2.1.1.220</ecNumber>
    </recommendedName>
</protein>
<evidence type="ECO:0000256" key="9">
    <source>
        <dbReference type="PIRNR" id="PIRNR017269"/>
    </source>
</evidence>
<keyword evidence="4 9" id="KW-0489">Methyltransferase</keyword>
<dbReference type="eggNOG" id="KOG2915">
    <property type="taxonomic scope" value="Eukaryota"/>
</dbReference>
<feature type="compositionally biased region" description="Basic and acidic residues" evidence="11">
    <location>
        <begin position="302"/>
        <end position="323"/>
    </location>
</feature>
<evidence type="ECO:0000256" key="10">
    <source>
        <dbReference type="PIRSR" id="PIRSR017269-1"/>
    </source>
</evidence>
<evidence type="ECO:0000256" key="8">
    <source>
        <dbReference type="ARBA" id="ARBA00023242"/>
    </source>
</evidence>
<feature type="compositionally biased region" description="Basic and acidic residues" evidence="11">
    <location>
        <begin position="256"/>
        <end position="267"/>
    </location>
</feature>
<keyword evidence="14" id="KW-1185">Reference proteome</keyword>
<dbReference type="EMBL" id="JH971390">
    <property type="protein sequence ID" value="EKM79550.1"/>
    <property type="molecule type" value="Genomic_DNA"/>
</dbReference>
<dbReference type="CDD" id="cd02440">
    <property type="entry name" value="AdoMet_MTases"/>
    <property type="match status" value="1"/>
</dbReference>
<evidence type="ECO:0000256" key="2">
    <source>
        <dbReference type="ARBA" id="ARBA00012796"/>
    </source>
</evidence>
<feature type="region of interest" description="Disordered" evidence="11">
    <location>
        <begin position="256"/>
        <end position="323"/>
    </location>
</feature>
<dbReference type="EC" id="2.1.1.220" evidence="2 9"/>